<dbReference type="InterPro" id="IPR041271">
    <property type="entry name" value="AGPT-Pplase3"/>
</dbReference>
<comment type="caution">
    <text evidence="2">The sequence shown here is derived from an EMBL/GenBank/DDBJ whole genome shotgun (WGS) entry which is preliminary data.</text>
</comment>
<evidence type="ECO:0000313" key="2">
    <source>
        <dbReference type="EMBL" id="TKB96664.1"/>
    </source>
</evidence>
<sequence>MVADQDSSVSAPYIESRLTQFHHLSHPLLGLSGRGDLQRFVSLLADSAKGTLGIKEFIDNPVLAQILNYQQQSATDEACWLLFLYCYVGRSGLFYAIHRAWSWQKASANADDFHDWLTGNQQELKNVGSLSMVHKYRGFDQHRAEAMAEGVKSYIAWVKAAGDHAGLFQNAIADCQGQSMIAFDRIYLSMNEHTSFKRQIKLDYLCMIGHLKIAGIEPGQFYFSDVLPLKKAARQLFSGHPSVKMPPSELNELMAALRDCLGSPFSIAVLYRTLMDWGNEKRVPINPNFRRY</sequence>
<protein>
    <recommendedName>
        <fullName evidence="1">Alpha-glutamyl/putrescinyl thymine pyrophosphorylase clade 3 domain-containing protein</fullName>
    </recommendedName>
</protein>
<dbReference type="OrthoDB" id="965955at2"/>
<dbReference type="Pfam" id="PF18746">
    <property type="entry name" value="aGPT-Pplase3"/>
    <property type="match status" value="1"/>
</dbReference>
<keyword evidence="3" id="KW-1185">Reference proteome</keyword>
<name>A0A4U1BYW2_9SPHI</name>
<dbReference type="AlphaFoldDB" id="A0A4U1BYW2"/>
<proteinExistence type="predicted"/>
<evidence type="ECO:0000313" key="3">
    <source>
        <dbReference type="Proteomes" id="UP000310477"/>
    </source>
</evidence>
<feature type="domain" description="Alpha-glutamyl/putrescinyl thymine pyrophosphorylase clade 3" evidence="1">
    <location>
        <begin position="68"/>
        <end position="279"/>
    </location>
</feature>
<evidence type="ECO:0000259" key="1">
    <source>
        <dbReference type="Pfam" id="PF18746"/>
    </source>
</evidence>
<reference evidence="2 3" key="1">
    <citation type="submission" date="2019-04" db="EMBL/GenBank/DDBJ databases">
        <title>Pedobacter sp. AR-2-6 sp. nov., isolated from Arctic soil.</title>
        <authorList>
            <person name="Dahal R.H."/>
            <person name="Kim D.-U."/>
        </authorList>
    </citation>
    <scope>NUCLEOTIDE SEQUENCE [LARGE SCALE GENOMIC DNA]</scope>
    <source>
        <strain evidence="2 3">AR-2-6</strain>
    </source>
</reference>
<dbReference type="RefSeq" id="WP_136878402.1">
    <property type="nucleotide sequence ID" value="NZ_SWBO01000015.1"/>
</dbReference>
<dbReference type="EMBL" id="SWBO01000015">
    <property type="protein sequence ID" value="TKB96664.1"/>
    <property type="molecule type" value="Genomic_DNA"/>
</dbReference>
<organism evidence="2 3">
    <name type="scientific">Pedobacter cryotolerans</name>
    <dbReference type="NCBI Taxonomy" id="2571270"/>
    <lineage>
        <taxon>Bacteria</taxon>
        <taxon>Pseudomonadati</taxon>
        <taxon>Bacteroidota</taxon>
        <taxon>Sphingobacteriia</taxon>
        <taxon>Sphingobacteriales</taxon>
        <taxon>Sphingobacteriaceae</taxon>
        <taxon>Pedobacter</taxon>
    </lineage>
</organism>
<dbReference type="Proteomes" id="UP000310477">
    <property type="component" value="Unassembled WGS sequence"/>
</dbReference>
<accession>A0A4U1BYW2</accession>
<gene>
    <name evidence="2" type="ORF">FA045_17605</name>
</gene>